<dbReference type="Proteomes" id="UP001153050">
    <property type="component" value="Unassembled WGS sequence"/>
</dbReference>
<evidence type="ECO:0000313" key="1">
    <source>
        <dbReference type="EMBL" id="CAH2399539.1"/>
    </source>
</evidence>
<evidence type="ECO:0000313" key="2">
    <source>
        <dbReference type="Proteomes" id="UP001153050"/>
    </source>
</evidence>
<keyword evidence="2" id="KW-1185">Reference proteome</keyword>
<sequence length="59" mass="6530">MLLPEGLYFATLPGFATATTLRQAETRDDRVIWPALSFARRVTTLGKAYRGQTAVRLGC</sequence>
<organism evidence="1 2">
    <name type="scientific">Mesorhizobium escarrei</name>
    <dbReference type="NCBI Taxonomy" id="666018"/>
    <lineage>
        <taxon>Bacteria</taxon>
        <taxon>Pseudomonadati</taxon>
        <taxon>Pseudomonadota</taxon>
        <taxon>Alphaproteobacteria</taxon>
        <taxon>Hyphomicrobiales</taxon>
        <taxon>Phyllobacteriaceae</taxon>
        <taxon>Mesorhizobium</taxon>
    </lineage>
</organism>
<reference evidence="1 2" key="1">
    <citation type="submission" date="2022-03" db="EMBL/GenBank/DDBJ databases">
        <authorList>
            <person name="Brunel B."/>
        </authorList>
    </citation>
    <scope>NUCLEOTIDE SEQUENCE [LARGE SCALE GENOMIC DNA]</scope>
    <source>
        <strain evidence="1">STM5069sample</strain>
    </source>
</reference>
<protein>
    <submittedName>
        <fullName evidence="1">Uncharacterized protein</fullName>
    </submittedName>
</protein>
<dbReference type="EMBL" id="CAKXZT010000116">
    <property type="protein sequence ID" value="CAH2399539.1"/>
    <property type="molecule type" value="Genomic_DNA"/>
</dbReference>
<accession>A0ABN8JS75</accession>
<comment type="caution">
    <text evidence="1">The sequence shown here is derived from an EMBL/GenBank/DDBJ whole genome shotgun (WGS) entry which is preliminary data.</text>
</comment>
<name>A0ABN8JS75_9HYPH</name>
<proteinExistence type="predicted"/>
<gene>
    <name evidence="1" type="ORF">MES5069_220213</name>
</gene>